<dbReference type="PROSITE" id="PS50108">
    <property type="entry name" value="CRIB"/>
    <property type="match status" value="1"/>
</dbReference>
<feature type="compositionally biased region" description="Basic and acidic residues" evidence="3">
    <location>
        <begin position="447"/>
        <end position="457"/>
    </location>
</feature>
<dbReference type="Pfam" id="PF01535">
    <property type="entry name" value="PPR"/>
    <property type="match status" value="6"/>
</dbReference>
<feature type="repeat" description="PPR" evidence="2">
    <location>
        <begin position="240"/>
        <end position="274"/>
    </location>
</feature>
<evidence type="ECO:0000256" key="1">
    <source>
        <dbReference type="ARBA" id="ARBA00022737"/>
    </source>
</evidence>
<keyword evidence="6" id="KW-1185">Reference proteome</keyword>
<evidence type="ECO:0000259" key="4">
    <source>
        <dbReference type="PROSITE" id="PS50108"/>
    </source>
</evidence>
<dbReference type="InterPro" id="IPR002885">
    <property type="entry name" value="PPR_rpt"/>
</dbReference>
<dbReference type="GO" id="GO:0003723">
    <property type="term" value="F:RNA binding"/>
    <property type="evidence" value="ECO:0007669"/>
    <property type="project" value="InterPro"/>
</dbReference>
<name>A0A6A6KEW6_HEVBR</name>
<dbReference type="Gene3D" id="1.25.40.10">
    <property type="entry name" value="Tetratricopeptide repeat domain"/>
    <property type="match status" value="3"/>
</dbReference>
<dbReference type="Pfam" id="PF13041">
    <property type="entry name" value="PPR_2"/>
    <property type="match status" value="1"/>
</dbReference>
<dbReference type="Proteomes" id="UP000467840">
    <property type="component" value="Chromosome 3"/>
</dbReference>
<organism evidence="5 6">
    <name type="scientific">Hevea brasiliensis</name>
    <name type="common">Para rubber tree</name>
    <name type="synonym">Siphonia brasiliensis</name>
    <dbReference type="NCBI Taxonomy" id="3981"/>
    <lineage>
        <taxon>Eukaryota</taxon>
        <taxon>Viridiplantae</taxon>
        <taxon>Streptophyta</taxon>
        <taxon>Embryophyta</taxon>
        <taxon>Tracheophyta</taxon>
        <taxon>Spermatophyta</taxon>
        <taxon>Magnoliopsida</taxon>
        <taxon>eudicotyledons</taxon>
        <taxon>Gunneridae</taxon>
        <taxon>Pentapetalae</taxon>
        <taxon>rosids</taxon>
        <taxon>fabids</taxon>
        <taxon>Malpighiales</taxon>
        <taxon>Euphorbiaceae</taxon>
        <taxon>Crotonoideae</taxon>
        <taxon>Micrandreae</taxon>
        <taxon>Hevea</taxon>
    </lineage>
</organism>
<feature type="domain" description="CRIB" evidence="4">
    <location>
        <begin position="514"/>
        <end position="527"/>
    </location>
</feature>
<dbReference type="AlphaFoldDB" id="A0A6A6KEW6"/>
<evidence type="ECO:0000313" key="6">
    <source>
        <dbReference type="Proteomes" id="UP000467840"/>
    </source>
</evidence>
<dbReference type="Gene3D" id="3.90.810.10">
    <property type="entry name" value="CRIB domain"/>
    <property type="match status" value="1"/>
</dbReference>
<feature type="repeat" description="PPR" evidence="2">
    <location>
        <begin position="75"/>
        <end position="109"/>
    </location>
</feature>
<dbReference type="Pfam" id="PF00786">
    <property type="entry name" value="PBD"/>
    <property type="match status" value="1"/>
</dbReference>
<evidence type="ECO:0000313" key="5">
    <source>
        <dbReference type="EMBL" id="KAF2286448.1"/>
    </source>
</evidence>
<dbReference type="EMBL" id="JAAGAX010000017">
    <property type="protein sequence ID" value="KAF2286448.1"/>
    <property type="molecule type" value="Genomic_DNA"/>
</dbReference>
<accession>A0A6A6KEW6</accession>
<dbReference type="CDD" id="cd00132">
    <property type="entry name" value="CRIB"/>
    <property type="match status" value="1"/>
</dbReference>
<dbReference type="InterPro" id="IPR011990">
    <property type="entry name" value="TPR-like_helical_dom_sf"/>
</dbReference>
<keyword evidence="1" id="KW-0677">Repeat</keyword>
<gene>
    <name evidence="5" type="ORF">GH714_016997</name>
</gene>
<protein>
    <recommendedName>
        <fullName evidence="4">CRIB domain-containing protein</fullName>
    </recommendedName>
</protein>
<dbReference type="SMART" id="SM00285">
    <property type="entry name" value="PBD"/>
    <property type="match status" value="1"/>
</dbReference>
<dbReference type="InterPro" id="IPR046960">
    <property type="entry name" value="PPR_At4g14850-like_plant"/>
</dbReference>
<dbReference type="PANTHER" id="PTHR47926">
    <property type="entry name" value="PENTATRICOPEPTIDE REPEAT-CONTAINING PROTEIN"/>
    <property type="match status" value="1"/>
</dbReference>
<dbReference type="PROSITE" id="PS51375">
    <property type="entry name" value="PPR"/>
    <property type="match status" value="2"/>
</dbReference>
<reference evidence="5 6" key="1">
    <citation type="journal article" date="2020" name="Mol. Plant">
        <title>The Chromosome-Based Rubber Tree Genome Provides New Insights into Spurge Genome Evolution and Rubber Biosynthesis.</title>
        <authorList>
            <person name="Liu J."/>
            <person name="Shi C."/>
            <person name="Shi C.C."/>
            <person name="Li W."/>
            <person name="Zhang Q.J."/>
            <person name="Zhang Y."/>
            <person name="Li K."/>
            <person name="Lu H.F."/>
            <person name="Shi C."/>
            <person name="Zhu S.T."/>
            <person name="Xiao Z.Y."/>
            <person name="Nan H."/>
            <person name="Yue Y."/>
            <person name="Zhu X.G."/>
            <person name="Wu Y."/>
            <person name="Hong X.N."/>
            <person name="Fan G.Y."/>
            <person name="Tong Y."/>
            <person name="Zhang D."/>
            <person name="Mao C.L."/>
            <person name="Liu Y.L."/>
            <person name="Hao S.J."/>
            <person name="Liu W.Q."/>
            <person name="Lv M.Q."/>
            <person name="Zhang H.B."/>
            <person name="Liu Y."/>
            <person name="Hu-Tang G.R."/>
            <person name="Wang J.P."/>
            <person name="Wang J.H."/>
            <person name="Sun Y.H."/>
            <person name="Ni S.B."/>
            <person name="Chen W.B."/>
            <person name="Zhang X.C."/>
            <person name="Jiao Y.N."/>
            <person name="Eichler E.E."/>
            <person name="Li G.H."/>
            <person name="Liu X."/>
            <person name="Gao L.Z."/>
        </authorList>
    </citation>
    <scope>NUCLEOTIDE SEQUENCE [LARGE SCALE GENOMIC DNA]</scope>
    <source>
        <strain evidence="6">cv. GT1</strain>
        <tissue evidence="5">Leaf</tissue>
    </source>
</reference>
<dbReference type="NCBIfam" id="TIGR00756">
    <property type="entry name" value="PPR"/>
    <property type="match status" value="4"/>
</dbReference>
<sequence length="579" mass="65108">MQREGVCPNQFTLSSVLKCCSTLCELRNGKAIHGWILTNEIGLDVVLENSILDLYVKCGALDYAQRLFKSMEGKDTVSWNIMISAYLHMGHVQRALDLFLSLNFKDVTSWNTIMDGLMKNGFERTALELLYKMLEIGPINCLMSSMVSGYVRNGKYESALQTFRFMVNEQVVVDKFTLTSIVSACANKGILELGRQVHAQIQKIGHKLDSHLCSSLIDMYAKCGSLNDAQMIFKQNIDMNVVLWTSMISAFAFHGQGQEAVQLFECMMNERIKPNEITFIGVLIACNHAGLLEEGCKYFELMQKVYGIKPGFEHYTCMVDLYGRSGRLNEAKEFIHENGISHLSAVWKSFLSCCRLHKNVEMGKSSVINHGDALSLVATIVMDISVHLQLNSNHEWGWHSNSMEKQLDLHDVNLAVRLCLSWDFGVIAVKDIGRSNYNICHTGRSKSSFDHRKGRKEEDEESLSSTDSMKNGLKFLALSKPNISDRFHRLVKGFKTFSQLFVYGEEMEEPEMEIGLPTDVKHVTHIGWDGSENNNPIQGWDNLISPELLSLQPPACLRQLELSMAAQSDSPALVTPSSA</sequence>
<dbReference type="PANTHER" id="PTHR47926:SF347">
    <property type="entry name" value="PENTATRICOPEPTIDE REPEAT-CONTAINING PROTEIN"/>
    <property type="match status" value="1"/>
</dbReference>
<dbReference type="FunFam" id="1.25.40.10:FF:000090">
    <property type="entry name" value="Pentatricopeptide repeat-containing protein, chloroplastic"/>
    <property type="match status" value="1"/>
</dbReference>
<dbReference type="InterPro" id="IPR036936">
    <property type="entry name" value="CRIB_dom_sf"/>
</dbReference>
<evidence type="ECO:0000256" key="2">
    <source>
        <dbReference type="PROSITE-ProRule" id="PRU00708"/>
    </source>
</evidence>
<dbReference type="GO" id="GO:0009451">
    <property type="term" value="P:RNA modification"/>
    <property type="evidence" value="ECO:0007669"/>
    <property type="project" value="InterPro"/>
</dbReference>
<dbReference type="InterPro" id="IPR000095">
    <property type="entry name" value="CRIB_dom"/>
</dbReference>
<evidence type="ECO:0000256" key="3">
    <source>
        <dbReference type="SAM" id="MobiDB-lite"/>
    </source>
</evidence>
<feature type="region of interest" description="Disordered" evidence="3">
    <location>
        <begin position="445"/>
        <end position="465"/>
    </location>
</feature>
<comment type="caution">
    <text evidence="5">The sequence shown here is derived from an EMBL/GenBank/DDBJ whole genome shotgun (WGS) entry which is preliminary data.</text>
</comment>
<proteinExistence type="predicted"/>